<dbReference type="Gene3D" id="2.115.10.10">
    <property type="entry name" value="Tachylectin 2"/>
    <property type="match status" value="1"/>
</dbReference>
<evidence type="ECO:0000313" key="5">
    <source>
        <dbReference type="EMBL" id="SDM56613.1"/>
    </source>
</evidence>
<evidence type="ECO:0000259" key="4">
    <source>
        <dbReference type="PROSITE" id="PS50240"/>
    </source>
</evidence>
<gene>
    <name evidence="5" type="ORF">SAMN05444921_11023</name>
</gene>
<accession>A0A1G9U9W2</accession>
<dbReference type="InterPro" id="IPR043504">
    <property type="entry name" value="Peptidase_S1_PA_chymotrypsin"/>
</dbReference>
<evidence type="ECO:0000256" key="2">
    <source>
        <dbReference type="SAM" id="MobiDB-lite"/>
    </source>
</evidence>
<dbReference type="Pfam" id="PF00089">
    <property type="entry name" value="Trypsin"/>
    <property type="match status" value="1"/>
</dbReference>
<dbReference type="RefSeq" id="WP_107490254.1">
    <property type="nucleotide sequence ID" value="NZ_FNHI01000010.1"/>
</dbReference>
<feature type="chain" id="PRO_5011793286" evidence="3">
    <location>
        <begin position="35"/>
        <end position="548"/>
    </location>
</feature>
<proteinExistence type="predicted"/>
<dbReference type="GO" id="GO:0004252">
    <property type="term" value="F:serine-type endopeptidase activity"/>
    <property type="evidence" value="ECO:0007669"/>
    <property type="project" value="InterPro"/>
</dbReference>
<protein>
    <submittedName>
        <fullName evidence="5">Repeat domain-containing protein</fullName>
    </submittedName>
</protein>
<reference evidence="6" key="1">
    <citation type="submission" date="2016-10" db="EMBL/GenBank/DDBJ databases">
        <authorList>
            <person name="Varghese N."/>
            <person name="Submissions S."/>
        </authorList>
    </citation>
    <scope>NUCLEOTIDE SEQUENCE [LARGE SCALE GENOMIC DNA]</scope>
    <source>
        <strain evidence="6">CGMCC 4.7042</strain>
    </source>
</reference>
<dbReference type="PANTHER" id="PTHR46580:SF4">
    <property type="entry name" value="ATP_GTP-BINDING PROTEIN"/>
    <property type="match status" value="1"/>
</dbReference>
<dbReference type="GO" id="GO:0006508">
    <property type="term" value="P:proteolysis"/>
    <property type="evidence" value="ECO:0007669"/>
    <property type="project" value="InterPro"/>
</dbReference>
<dbReference type="InterPro" id="IPR013517">
    <property type="entry name" value="FG-GAP"/>
</dbReference>
<feature type="domain" description="Peptidase S1" evidence="4">
    <location>
        <begin position="20"/>
        <end position="301"/>
    </location>
</feature>
<dbReference type="Gene3D" id="2.40.10.10">
    <property type="entry name" value="Trypsin-like serine proteases"/>
    <property type="match status" value="1"/>
</dbReference>
<feature type="signal peptide" evidence="3">
    <location>
        <begin position="1"/>
        <end position="34"/>
    </location>
</feature>
<keyword evidence="6" id="KW-1185">Reference proteome</keyword>
<dbReference type="SUPFAM" id="SSF69318">
    <property type="entry name" value="Integrin alpha N-terminal domain"/>
    <property type="match status" value="1"/>
</dbReference>
<keyword evidence="1 3" id="KW-0732">Signal</keyword>
<dbReference type="PANTHER" id="PTHR46580">
    <property type="entry name" value="SENSOR KINASE-RELATED"/>
    <property type="match status" value="1"/>
</dbReference>
<dbReference type="PROSITE" id="PS50240">
    <property type="entry name" value="TRYPSIN_DOM"/>
    <property type="match status" value="1"/>
</dbReference>
<dbReference type="InterPro" id="IPR001254">
    <property type="entry name" value="Trypsin_dom"/>
</dbReference>
<feature type="region of interest" description="Disordered" evidence="2">
    <location>
        <begin position="49"/>
        <end position="71"/>
    </location>
</feature>
<dbReference type="SMART" id="SM00020">
    <property type="entry name" value="Tryp_SPc"/>
    <property type="match status" value="1"/>
</dbReference>
<dbReference type="GeneID" id="40830514"/>
<dbReference type="Pfam" id="PF13517">
    <property type="entry name" value="FG-GAP_3"/>
    <property type="match status" value="1"/>
</dbReference>
<dbReference type="InterPro" id="IPR028994">
    <property type="entry name" value="Integrin_alpha_N"/>
</dbReference>
<dbReference type="STRING" id="1196353.SAMN05444921_11023"/>
<dbReference type="SUPFAM" id="SSF50494">
    <property type="entry name" value="Trypsin-like serine proteases"/>
    <property type="match status" value="1"/>
</dbReference>
<dbReference type="EMBL" id="FNHI01000010">
    <property type="protein sequence ID" value="SDM56613.1"/>
    <property type="molecule type" value="Genomic_DNA"/>
</dbReference>
<dbReference type="Proteomes" id="UP000199063">
    <property type="component" value="Unassembled WGS sequence"/>
</dbReference>
<evidence type="ECO:0000256" key="1">
    <source>
        <dbReference type="ARBA" id="ARBA00022729"/>
    </source>
</evidence>
<sequence length="548" mass="57235">MRKTSTPLRAAVTLLTATAVAGGLLAGAAGTAQAGTAAAPVAQAPAGAQAPTTAQSADARPAAATTPRAAAPATPSWLIPLYFDNEADGRKRACTGITLSPTRTLATPDCFTGRSEKDFAYDYDLATGEVAGGGNRPDYRAHPQFSPGNRQFGVGVHIDSHLNPSRYGRPVLAGSADTVLYQAGKPATFHSWAAPAGPTAQRVRHAEQVVVRRSADCAAALGLGSSLPPGMICTSAAPGTPEPAPQEQCAGDSGGALVAGGKLIAVSATGPTACVTGGFRIYTAVPSYRPVIDEWTRDVDLDHWTSGSVLGREPGPGIFDLLQWGPFTKDPVDSTGQLFEDEYNLLLQTGDLNRNGYADLLGRTPGGTLYRIPVNENLEPGARVGLGTGWNRYNRLFAVRDLSGDGHPDVIGRDASGFLWMHPGTASGGVGARVKIGVGWGQFTAITGRGDLSGDARADLLARDAKGDLWLYRGNGRGGFLPRTKAGAGWNTFNTVVASGDFDRDGRQDVIGRTPTGAAYLYNVNNQGGFIASKLITSKHWKRYSYLS</sequence>
<organism evidence="5 6">
    <name type="scientific">Streptomyces wuyuanensis</name>
    <dbReference type="NCBI Taxonomy" id="1196353"/>
    <lineage>
        <taxon>Bacteria</taxon>
        <taxon>Bacillati</taxon>
        <taxon>Actinomycetota</taxon>
        <taxon>Actinomycetes</taxon>
        <taxon>Kitasatosporales</taxon>
        <taxon>Streptomycetaceae</taxon>
        <taxon>Streptomyces</taxon>
    </lineage>
</organism>
<dbReference type="InterPro" id="IPR009003">
    <property type="entry name" value="Peptidase_S1_PA"/>
</dbReference>
<name>A0A1G9U9W2_9ACTN</name>
<evidence type="ECO:0000313" key="6">
    <source>
        <dbReference type="Proteomes" id="UP000199063"/>
    </source>
</evidence>
<evidence type="ECO:0000256" key="3">
    <source>
        <dbReference type="SAM" id="SignalP"/>
    </source>
</evidence>
<dbReference type="AlphaFoldDB" id="A0A1G9U9W2"/>